<organism evidence="1 2">
    <name type="scientific">Candidatus Kaiserbacteria bacterium RIFCSPHIGHO2_01_FULL_54_36b</name>
    <dbReference type="NCBI Taxonomy" id="1798483"/>
    <lineage>
        <taxon>Bacteria</taxon>
        <taxon>Candidatus Kaiseribacteriota</taxon>
    </lineage>
</organism>
<comment type="caution">
    <text evidence="1">The sequence shown here is derived from an EMBL/GenBank/DDBJ whole genome shotgun (WGS) entry which is preliminary data.</text>
</comment>
<reference evidence="1 2" key="1">
    <citation type="journal article" date="2016" name="Nat. Commun.">
        <title>Thousands of microbial genomes shed light on interconnected biogeochemical processes in an aquifer system.</title>
        <authorList>
            <person name="Anantharaman K."/>
            <person name="Brown C.T."/>
            <person name="Hug L.A."/>
            <person name="Sharon I."/>
            <person name="Castelle C.J."/>
            <person name="Probst A.J."/>
            <person name="Thomas B.C."/>
            <person name="Singh A."/>
            <person name="Wilkins M.J."/>
            <person name="Karaoz U."/>
            <person name="Brodie E.L."/>
            <person name="Williams K.H."/>
            <person name="Hubbard S.S."/>
            <person name="Banfield J.F."/>
        </authorList>
    </citation>
    <scope>NUCLEOTIDE SEQUENCE [LARGE SCALE GENOMIC DNA]</scope>
</reference>
<evidence type="ECO:0000313" key="1">
    <source>
        <dbReference type="EMBL" id="OGG48710.1"/>
    </source>
</evidence>
<dbReference type="SUPFAM" id="SSF52540">
    <property type="entry name" value="P-loop containing nucleoside triphosphate hydrolases"/>
    <property type="match status" value="1"/>
</dbReference>
<protein>
    <submittedName>
        <fullName evidence="1">Uncharacterized protein</fullName>
    </submittedName>
</protein>
<dbReference type="InterPro" id="IPR027417">
    <property type="entry name" value="P-loop_NTPase"/>
</dbReference>
<proteinExistence type="predicted"/>
<dbReference type="Proteomes" id="UP000176445">
    <property type="component" value="Unassembled WGS sequence"/>
</dbReference>
<dbReference type="EMBL" id="MFKW01000086">
    <property type="protein sequence ID" value="OGG48710.1"/>
    <property type="molecule type" value="Genomic_DNA"/>
</dbReference>
<gene>
    <name evidence="1" type="ORF">A2704_03110</name>
</gene>
<accession>A0A1F6CIA4</accession>
<dbReference type="AlphaFoldDB" id="A0A1F6CIA4"/>
<dbReference type="Gene3D" id="3.40.50.300">
    <property type="entry name" value="P-loop containing nucleotide triphosphate hydrolases"/>
    <property type="match status" value="1"/>
</dbReference>
<evidence type="ECO:0000313" key="2">
    <source>
        <dbReference type="Proteomes" id="UP000176445"/>
    </source>
</evidence>
<sequence>MQTWLVGNVHLVAGNESSIPEICALLERTGIKVQANPDVYVRAYDRFGIAEARSLRERASLRPVGDAPSSPRLRRAQRVFVIVTPGMTSEAQNALLKTLEEPPADALFFFVVPAPETLLPTLRSRAQTLALNSLSEEESSIDAKTFLAASPQKRLDMLKPLLEKDEDEKRDMGAVINFLSSLEALLGKTPEGLHAIYRARKYIGDKGALVKPLLEQVALLVPVLK</sequence>
<dbReference type="Pfam" id="PF13177">
    <property type="entry name" value="DNA_pol3_delta2"/>
    <property type="match status" value="1"/>
</dbReference>
<name>A0A1F6CIA4_9BACT</name>